<dbReference type="AlphaFoldDB" id="A0A4Y2T405"/>
<gene>
    <name evidence="2" type="ORF">AVEN_168536_1</name>
</gene>
<evidence type="ECO:0000256" key="1">
    <source>
        <dbReference type="SAM" id="MobiDB-lite"/>
    </source>
</evidence>
<dbReference type="Proteomes" id="UP000499080">
    <property type="component" value="Unassembled WGS sequence"/>
</dbReference>
<organism evidence="2 3">
    <name type="scientific">Araneus ventricosus</name>
    <name type="common">Orbweaver spider</name>
    <name type="synonym">Epeira ventricosa</name>
    <dbReference type="NCBI Taxonomy" id="182803"/>
    <lineage>
        <taxon>Eukaryota</taxon>
        <taxon>Metazoa</taxon>
        <taxon>Ecdysozoa</taxon>
        <taxon>Arthropoda</taxon>
        <taxon>Chelicerata</taxon>
        <taxon>Arachnida</taxon>
        <taxon>Araneae</taxon>
        <taxon>Araneomorphae</taxon>
        <taxon>Entelegynae</taxon>
        <taxon>Araneoidea</taxon>
        <taxon>Araneidae</taxon>
        <taxon>Araneus</taxon>
    </lineage>
</organism>
<proteinExistence type="predicted"/>
<reference evidence="2 3" key="1">
    <citation type="journal article" date="2019" name="Sci. Rep.">
        <title>Orb-weaving spider Araneus ventricosus genome elucidates the spidroin gene catalogue.</title>
        <authorList>
            <person name="Kono N."/>
            <person name="Nakamura H."/>
            <person name="Ohtoshi R."/>
            <person name="Moran D.A.P."/>
            <person name="Shinohara A."/>
            <person name="Yoshida Y."/>
            <person name="Fujiwara M."/>
            <person name="Mori M."/>
            <person name="Tomita M."/>
            <person name="Arakawa K."/>
        </authorList>
    </citation>
    <scope>NUCLEOTIDE SEQUENCE [LARGE SCALE GENOMIC DNA]</scope>
</reference>
<sequence length="98" mass="11661">MPEKLEAEDKDWMEDEDEADNEKKRRKIKSTRRKFSFNPLSGAMEILKRLRNATFVKLSCTSKRQQFLTMNIPSPFLRLENTPMSKERHDSDLYYCGL</sequence>
<accession>A0A4Y2T405</accession>
<feature type="region of interest" description="Disordered" evidence="1">
    <location>
        <begin position="1"/>
        <end position="31"/>
    </location>
</feature>
<evidence type="ECO:0000313" key="3">
    <source>
        <dbReference type="Proteomes" id="UP000499080"/>
    </source>
</evidence>
<feature type="compositionally biased region" description="Acidic residues" evidence="1">
    <location>
        <begin position="8"/>
        <end position="20"/>
    </location>
</feature>
<keyword evidence="3" id="KW-1185">Reference proteome</keyword>
<name>A0A4Y2T405_ARAVE</name>
<evidence type="ECO:0000313" key="2">
    <source>
        <dbReference type="EMBL" id="GBN94543.1"/>
    </source>
</evidence>
<dbReference type="EMBL" id="BGPR01025546">
    <property type="protein sequence ID" value="GBN94543.1"/>
    <property type="molecule type" value="Genomic_DNA"/>
</dbReference>
<comment type="caution">
    <text evidence="2">The sequence shown here is derived from an EMBL/GenBank/DDBJ whole genome shotgun (WGS) entry which is preliminary data.</text>
</comment>
<protein>
    <submittedName>
        <fullName evidence="2">Uncharacterized protein</fullName>
    </submittedName>
</protein>